<keyword evidence="1" id="KW-0489">Methyltransferase</keyword>
<dbReference type="GO" id="GO:0016279">
    <property type="term" value="F:protein-lysine N-methyltransferase activity"/>
    <property type="evidence" value="ECO:0007669"/>
    <property type="project" value="TreeGrafter"/>
</dbReference>
<accession>A0A8T0EV43</accession>
<keyword evidence="4" id="KW-0732">Signal</keyword>
<dbReference type="EMBL" id="JABXBU010002072">
    <property type="protein sequence ID" value="KAF8777899.1"/>
    <property type="molecule type" value="Genomic_DNA"/>
</dbReference>
<name>A0A8T0EV43_ARGBR</name>
<keyword evidence="3" id="KW-0949">S-adenosyl-L-methionine</keyword>
<evidence type="ECO:0000256" key="4">
    <source>
        <dbReference type="SAM" id="SignalP"/>
    </source>
</evidence>
<reference evidence="5" key="2">
    <citation type="submission" date="2020-06" db="EMBL/GenBank/DDBJ databases">
        <authorList>
            <person name="Sheffer M."/>
        </authorList>
    </citation>
    <scope>NUCLEOTIDE SEQUENCE</scope>
</reference>
<dbReference type="PANTHER" id="PTHR13271">
    <property type="entry name" value="UNCHARACTERIZED PUTATIVE METHYLTRANSFERASE"/>
    <property type="match status" value="1"/>
</dbReference>
<evidence type="ECO:0000256" key="1">
    <source>
        <dbReference type="ARBA" id="ARBA00022603"/>
    </source>
</evidence>
<evidence type="ECO:0000256" key="3">
    <source>
        <dbReference type="ARBA" id="ARBA00022691"/>
    </source>
</evidence>
<feature type="signal peptide" evidence="4">
    <location>
        <begin position="1"/>
        <end position="23"/>
    </location>
</feature>
<evidence type="ECO:0000256" key="2">
    <source>
        <dbReference type="ARBA" id="ARBA00022679"/>
    </source>
</evidence>
<keyword evidence="6" id="KW-1185">Reference proteome</keyword>
<proteinExistence type="predicted"/>
<dbReference type="AlphaFoldDB" id="A0A8T0EV43"/>
<keyword evidence="2" id="KW-0808">Transferase</keyword>
<reference evidence="5" key="1">
    <citation type="journal article" date="2020" name="bioRxiv">
        <title>Chromosome-level reference genome of the European wasp spider Argiope bruennichi: a resource for studies on range expansion and evolutionary adaptation.</title>
        <authorList>
            <person name="Sheffer M.M."/>
            <person name="Hoppe A."/>
            <person name="Krehenwinkel H."/>
            <person name="Uhl G."/>
            <person name="Kuss A.W."/>
            <person name="Jensen L."/>
            <person name="Jensen C."/>
            <person name="Gillespie R.G."/>
            <person name="Hoff K.J."/>
            <person name="Prost S."/>
        </authorList>
    </citation>
    <scope>NUCLEOTIDE SEQUENCE</scope>
</reference>
<dbReference type="Proteomes" id="UP000807504">
    <property type="component" value="Unassembled WGS sequence"/>
</dbReference>
<dbReference type="SUPFAM" id="SSF82199">
    <property type="entry name" value="SET domain"/>
    <property type="match status" value="1"/>
</dbReference>
<evidence type="ECO:0000313" key="6">
    <source>
        <dbReference type="Proteomes" id="UP000807504"/>
    </source>
</evidence>
<dbReference type="InterPro" id="IPR050600">
    <property type="entry name" value="SETD3_SETD6_MTase"/>
</dbReference>
<comment type="caution">
    <text evidence="5">The sequence shown here is derived from an EMBL/GenBank/DDBJ whole genome shotgun (WGS) entry which is preliminary data.</text>
</comment>
<feature type="chain" id="PRO_5035926157" evidence="4">
    <location>
        <begin position="24"/>
        <end position="85"/>
    </location>
</feature>
<evidence type="ECO:0000313" key="5">
    <source>
        <dbReference type="EMBL" id="KAF8777899.1"/>
    </source>
</evidence>
<dbReference type="InterPro" id="IPR046341">
    <property type="entry name" value="SET_dom_sf"/>
</dbReference>
<organism evidence="5 6">
    <name type="scientific">Argiope bruennichi</name>
    <name type="common">Wasp spider</name>
    <name type="synonym">Aranea bruennichi</name>
    <dbReference type="NCBI Taxonomy" id="94029"/>
    <lineage>
        <taxon>Eukaryota</taxon>
        <taxon>Metazoa</taxon>
        <taxon>Ecdysozoa</taxon>
        <taxon>Arthropoda</taxon>
        <taxon>Chelicerata</taxon>
        <taxon>Arachnida</taxon>
        <taxon>Araneae</taxon>
        <taxon>Araneomorphae</taxon>
        <taxon>Entelegynae</taxon>
        <taxon>Araneoidea</taxon>
        <taxon>Araneidae</taxon>
        <taxon>Argiope</taxon>
    </lineage>
</organism>
<dbReference type="PANTHER" id="PTHR13271:SF47">
    <property type="entry name" value="ACTIN-HISTIDINE N-METHYLTRANSFERASE"/>
    <property type="match status" value="1"/>
</dbReference>
<dbReference type="GO" id="GO:0032259">
    <property type="term" value="P:methylation"/>
    <property type="evidence" value="ECO:0007669"/>
    <property type="project" value="UniProtKB-KW"/>
</dbReference>
<sequence>MLHIVFWYWKELLLLCFLPSDDTRDSYAKSLNIGQYFTYDLYRWAVSCAMTRQNILPDYDGKQQVTTLVPLFDMCNHSNGRIVNH</sequence>
<gene>
    <name evidence="5" type="ORF">HNY73_014679</name>
</gene>
<protein>
    <submittedName>
        <fullName evidence="5">Actin-histidine N-methyltransferase like protein</fullName>
    </submittedName>
</protein>
<dbReference type="Gene3D" id="3.90.1410.10">
    <property type="entry name" value="set domain protein methyltransferase, domain 1"/>
    <property type="match status" value="1"/>
</dbReference>